<gene>
    <name evidence="2 3" type="primary">LOC108564372</name>
</gene>
<dbReference type="GeneID" id="108564372"/>
<dbReference type="InterPro" id="IPR017437">
    <property type="entry name" value="ATP-NAD_kinase_PpnK-typ_C"/>
</dbReference>
<sequence>MYKQRLLLKNFVPGANGLLSAQFGSNAPNSLKIENALVVSKLSHFDFEKHRYKDLNEHELEHKIRNRGTDYDKLKYYHNLHKNFENNVVDTLKNMGIAVKVVNRFNYSEDSIHWADIIVPTGGDGTFLLAASKIRDNKKLVVGFNSDPNRSEGHLCLPKKYSTNIREAIEKLQCGDFKWLLRSRIRTTLIGQRGTKVMPKNLHECNDKDDMKFIPTKLEECGRVLPYLALNEVFIGESLSARVSHLSMWLNGFDRETNMKCSGVCICTGTGSTSWNLSINRLPIQSVAELLRLLDIDATEGKDSLATVLARMYNDNLTFAADDKKMCYTIRDLISAGVWPQPKGIKSRGFASKVKVKSNCFDACLVIDGGVSFEFNDGTIAILEINPDDALRTVTFSD</sequence>
<dbReference type="RefSeq" id="XP_017778886.1">
    <property type="nucleotide sequence ID" value="XM_017923397.1"/>
</dbReference>
<dbReference type="InterPro" id="IPR016064">
    <property type="entry name" value="NAD/diacylglycerol_kinase_sf"/>
</dbReference>
<proteinExistence type="predicted"/>
<organism evidence="1 3">
    <name type="scientific">Nicrophorus vespilloides</name>
    <name type="common">Boreal carrion beetle</name>
    <dbReference type="NCBI Taxonomy" id="110193"/>
    <lineage>
        <taxon>Eukaryota</taxon>
        <taxon>Metazoa</taxon>
        <taxon>Ecdysozoa</taxon>
        <taxon>Arthropoda</taxon>
        <taxon>Hexapoda</taxon>
        <taxon>Insecta</taxon>
        <taxon>Pterygota</taxon>
        <taxon>Neoptera</taxon>
        <taxon>Endopterygota</taxon>
        <taxon>Coleoptera</taxon>
        <taxon>Polyphaga</taxon>
        <taxon>Staphyliniformia</taxon>
        <taxon>Silphidae</taxon>
        <taxon>Nicrophorinae</taxon>
        <taxon>Nicrophorus</taxon>
    </lineage>
</organism>
<dbReference type="GO" id="GO:0016301">
    <property type="term" value="F:kinase activity"/>
    <property type="evidence" value="ECO:0007669"/>
    <property type="project" value="UniProtKB-KW"/>
</dbReference>
<dbReference type="PANTHER" id="PTHR13158:SF5">
    <property type="entry name" value="NAD KINASE 2, MITOCHONDRIAL"/>
    <property type="match status" value="1"/>
</dbReference>
<keyword evidence="1" id="KW-1185">Reference proteome</keyword>
<keyword evidence="2 3" id="KW-0808">Transferase</keyword>
<name>A0ABM1MWD6_NICVS</name>
<dbReference type="RefSeq" id="XP_017778885.1">
    <property type="nucleotide sequence ID" value="XM_017923396.1"/>
</dbReference>
<dbReference type="Proteomes" id="UP000695000">
    <property type="component" value="Unplaced"/>
</dbReference>
<accession>A0ABM1MWD6</accession>
<dbReference type="Gene3D" id="2.60.200.30">
    <property type="entry name" value="Probable inorganic polyphosphate/atp-NAD kinase, domain 2"/>
    <property type="match status" value="1"/>
</dbReference>
<reference evidence="2 3" key="1">
    <citation type="submission" date="2025-05" db="UniProtKB">
        <authorList>
            <consortium name="RefSeq"/>
        </authorList>
    </citation>
    <scope>IDENTIFICATION</scope>
    <source>
        <tissue evidence="2 3">Whole Larva</tissue>
    </source>
</reference>
<dbReference type="SUPFAM" id="SSF111331">
    <property type="entry name" value="NAD kinase/diacylglycerol kinase-like"/>
    <property type="match status" value="1"/>
</dbReference>
<evidence type="ECO:0000313" key="1">
    <source>
        <dbReference type="Proteomes" id="UP000695000"/>
    </source>
</evidence>
<keyword evidence="2 3" id="KW-0418">Kinase</keyword>
<evidence type="ECO:0000313" key="2">
    <source>
        <dbReference type="RefSeq" id="XP_017778885.1"/>
    </source>
</evidence>
<dbReference type="InterPro" id="IPR017438">
    <property type="entry name" value="ATP-NAD_kinase_N"/>
</dbReference>
<dbReference type="PANTHER" id="PTHR13158">
    <property type="match status" value="1"/>
</dbReference>
<protein>
    <submittedName>
        <fullName evidence="2 3">NAD kinase 2, mitochondrial</fullName>
    </submittedName>
</protein>
<dbReference type="Gene3D" id="3.40.50.10330">
    <property type="entry name" value="Probable inorganic polyphosphate/atp-NAD kinase, domain 1"/>
    <property type="match status" value="1"/>
</dbReference>
<evidence type="ECO:0000313" key="3">
    <source>
        <dbReference type="RefSeq" id="XP_017778886.1"/>
    </source>
</evidence>